<dbReference type="SFLD" id="SFLDS00005">
    <property type="entry name" value="Isoprenoid_Synthase_Type_I"/>
    <property type="match status" value="1"/>
</dbReference>
<dbReference type="SUPFAM" id="SSF48576">
    <property type="entry name" value="Terpenoid synthases"/>
    <property type="match status" value="1"/>
</dbReference>
<evidence type="ECO:0000256" key="4">
    <source>
        <dbReference type="ARBA" id="ARBA00022723"/>
    </source>
</evidence>
<dbReference type="Gene3D" id="1.10.600.10">
    <property type="entry name" value="Farnesyl Diphosphate Synthase"/>
    <property type="match status" value="1"/>
</dbReference>
<dbReference type="NCBIfam" id="NF045485">
    <property type="entry name" value="FPPsyn"/>
    <property type="match status" value="1"/>
</dbReference>
<gene>
    <name evidence="8" type="primary">GGPS</name>
    <name evidence="8" type="ORF">MAMT_00462</name>
</gene>
<evidence type="ECO:0000313" key="9">
    <source>
        <dbReference type="Proteomes" id="UP000334923"/>
    </source>
</evidence>
<evidence type="ECO:0000313" key="8">
    <source>
        <dbReference type="EMBL" id="VVM05104.1"/>
    </source>
</evidence>
<dbReference type="InterPro" id="IPR000092">
    <property type="entry name" value="Polyprenyl_synt"/>
</dbReference>
<keyword evidence="6" id="KW-0414">Isoprene biosynthesis</keyword>
<dbReference type="SFLD" id="SFLDG01017">
    <property type="entry name" value="Polyprenyl_Transferase_Like"/>
    <property type="match status" value="1"/>
</dbReference>
<comment type="cofactor">
    <cofactor evidence="1">
        <name>Mg(2+)</name>
        <dbReference type="ChEBI" id="CHEBI:18420"/>
    </cofactor>
</comment>
<dbReference type="GO" id="GO:0004311">
    <property type="term" value="F:geranylgeranyl diphosphate synthase activity"/>
    <property type="evidence" value="ECO:0007669"/>
    <property type="project" value="UniProtKB-EC"/>
</dbReference>
<dbReference type="EC" id="2.5.1.10" evidence="8"/>
<dbReference type="EC" id="2.5.1.1" evidence="8"/>
<dbReference type="RefSeq" id="WP_178086864.1">
    <property type="nucleotide sequence ID" value="NZ_CABFVA020000015.1"/>
</dbReference>
<evidence type="ECO:0000256" key="7">
    <source>
        <dbReference type="RuleBase" id="RU004466"/>
    </source>
</evidence>
<reference evidence="8 9" key="1">
    <citation type="submission" date="2019-09" db="EMBL/GenBank/DDBJ databases">
        <authorList>
            <person name="Cremers G."/>
        </authorList>
    </citation>
    <scope>NUCLEOTIDE SEQUENCE [LARGE SCALE GENOMIC DNA]</scope>
    <source>
        <strain evidence="8">4A</strain>
    </source>
</reference>
<dbReference type="EC" id="2.5.1.29" evidence="8"/>
<comment type="similarity">
    <text evidence="2 7">Belongs to the FPP/GGPP synthase family.</text>
</comment>
<dbReference type="PANTHER" id="PTHR43281:SF1">
    <property type="entry name" value="FARNESYL DIPHOSPHATE SYNTHASE"/>
    <property type="match status" value="1"/>
</dbReference>
<evidence type="ECO:0000256" key="1">
    <source>
        <dbReference type="ARBA" id="ARBA00001946"/>
    </source>
</evidence>
<dbReference type="AlphaFoldDB" id="A0A5E6M6C4"/>
<name>A0A5E6M6C4_9BACT</name>
<accession>A0A5E6M6C4</accession>
<dbReference type="InterPro" id="IPR033749">
    <property type="entry name" value="Polyprenyl_synt_CS"/>
</dbReference>
<dbReference type="CDD" id="cd00685">
    <property type="entry name" value="Trans_IPPS_HT"/>
    <property type="match status" value="1"/>
</dbReference>
<keyword evidence="5" id="KW-0460">Magnesium</keyword>
<dbReference type="Proteomes" id="UP000334923">
    <property type="component" value="Unassembled WGS sequence"/>
</dbReference>
<dbReference type="FunFam" id="1.10.600.10:FF:000001">
    <property type="entry name" value="Geranylgeranyl diphosphate synthase"/>
    <property type="match status" value="1"/>
</dbReference>
<evidence type="ECO:0000256" key="3">
    <source>
        <dbReference type="ARBA" id="ARBA00022679"/>
    </source>
</evidence>
<dbReference type="InterPro" id="IPR008949">
    <property type="entry name" value="Isoprenoid_synthase_dom_sf"/>
</dbReference>
<dbReference type="GO" id="GO:0046872">
    <property type="term" value="F:metal ion binding"/>
    <property type="evidence" value="ECO:0007669"/>
    <property type="project" value="UniProtKB-KW"/>
</dbReference>
<dbReference type="PROSITE" id="PS00723">
    <property type="entry name" value="POLYPRENYL_SYNTHASE_1"/>
    <property type="match status" value="1"/>
</dbReference>
<keyword evidence="9" id="KW-1185">Reference proteome</keyword>
<proteinExistence type="inferred from homology"/>
<organism evidence="8 9">
    <name type="scientific">Methylacidimicrobium tartarophylax</name>
    <dbReference type="NCBI Taxonomy" id="1041768"/>
    <lineage>
        <taxon>Bacteria</taxon>
        <taxon>Pseudomonadati</taxon>
        <taxon>Verrucomicrobiota</taxon>
        <taxon>Methylacidimicrobium</taxon>
    </lineage>
</organism>
<dbReference type="GO" id="GO:0016114">
    <property type="term" value="P:terpenoid biosynthetic process"/>
    <property type="evidence" value="ECO:0007669"/>
    <property type="project" value="UniProtKB-ARBA"/>
</dbReference>
<dbReference type="PROSITE" id="PS00444">
    <property type="entry name" value="POLYPRENYL_SYNTHASE_2"/>
    <property type="match status" value="1"/>
</dbReference>
<dbReference type="GO" id="GO:0004161">
    <property type="term" value="F:dimethylallyltranstransferase activity"/>
    <property type="evidence" value="ECO:0007669"/>
    <property type="project" value="UniProtKB-EC"/>
</dbReference>
<evidence type="ECO:0000256" key="6">
    <source>
        <dbReference type="ARBA" id="ARBA00023229"/>
    </source>
</evidence>
<dbReference type="InterPro" id="IPR053378">
    <property type="entry name" value="Prenyl_diphosphate_synthase"/>
</dbReference>
<sequence length="290" mass="30885">MPVYLAERKRVIDEALRHYLPPGTKKPQALHEAIRHSLFAGGKRMRPILCLAACEAVGGDYAPALPLACAVECIHTYSLIHDDLPAMDNDDWRRGKPTLHKIYGEAIAILAGDALLAEAFAIACRYGGGRYGPGVVVGELARASGSRALVGGQVADLEAEGREISVRELRAIHLRKTGALITTALRLGAMAGEASRESLRAVTEFGRSLGLAFQVIDDILDVTQTRETLGKSAGKDLAAVKATYPRLLGLDGARLAARRYTARAHGALAPLGEKGTILANLAGHLLSRES</sequence>
<keyword evidence="3 7" id="KW-0808">Transferase</keyword>
<dbReference type="GO" id="GO:0005737">
    <property type="term" value="C:cytoplasm"/>
    <property type="evidence" value="ECO:0007669"/>
    <property type="project" value="UniProtKB-ARBA"/>
</dbReference>
<dbReference type="Pfam" id="PF00348">
    <property type="entry name" value="polyprenyl_synt"/>
    <property type="match status" value="1"/>
</dbReference>
<dbReference type="GO" id="GO:0004337">
    <property type="term" value="F:(2E,6E)-farnesyl diphosphate synthase activity"/>
    <property type="evidence" value="ECO:0007669"/>
    <property type="project" value="UniProtKB-EC"/>
</dbReference>
<dbReference type="EMBL" id="CABFVA020000015">
    <property type="protein sequence ID" value="VVM05104.1"/>
    <property type="molecule type" value="Genomic_DNA"/>
</dbReference>
<evidence type="ECO:0000256" key="2">
    <source>
        <dbReference type="ARBA" id="ARBA00006706"/>
    </source>
</evidence>
<keyword evidence="4" id="KW-0479">Metal-binding</keyword>
<dbReference type="PANTHER" id="PTHR43281">
    <property type="entry name" value="FARNESYL DIPHOSPHATE SYNTHASE"/>
    <property type="match status" value="1"/>
</dbReference>
<evidence type="ECO:0000256" key="5">
    <source>
        <dbReference type="ARBA" id="ARBA00022842"/>
    </source>
</evidence>
<protein>
    <submittedName>
        <fullName evidence="8">Geranylgeranyl diphosphate synthase, type II</fullName>
        <ecNumber evidence="8">2.5.1.1</ecNumber>
        <ecNumber evidence="8">2.5.1.10</ecNumber>
        <ecNumber evidence="8">2.5.1.29</ecNumber>
    </submittedName>
</protein>